<evidence type="ECO:0000313" key="7">
    <source>
        <dbReference type="Proteomes" id="UP000577419"/>
    </source>
</evidence>
<dbReference type="AlphaFoldDB" id="A0A7J4J019"/>
<dbReference type="InterPro" id="IPR027417">
    <property type="entry name" value="P-loop_NTPase"/>
</dbReference>
<dbReference type="GO" id="GO:0005524">
    <property type="term" value="F:ATP binding"/>
    <property type="evidence" value="ECO:0007669"/>
    <property type="project" value="UniProtKB-KW"/>
</dbReference>
<feature type="domain" description="ABC transporter" evidence="5">
    <location>
        <begin position="10"/>
        <end position="239"/>
    </location>
</feature>
<evidence type="ECO:0000256" key="2">
    <source>
        <dbReference type="ARBA" id="ARBA00022448"/>
    </source>
</evidence>
<dbReference type="InterPro" id="IPR003439">
    <property type="entry name" value="ABC_transporter-like_ATP-bd"/>
</dbReference>
<dbReference type="EMBL" id="DUFG01000021">
    <property type="protein sequence ID" value="HIH08576.1"/>
    <property type="molecule type" value="Genomic_DNA"/>
</dbReference>
<dbReference type="InterPro" id="IPR003593">
    <property type="entry name" value="AAA+_ATPase"/>
</dbReference>
<sequence length="239" mass="26657">MGVRSSSVVLKAEGLCRQFGDKKAVDNVSFSLKEGEFLVLLGKNGSGKTTALNIFAGVDKPTSGQAEIMGVKPFNQSAKKIRGVVFQEHVLEGFYTGRETLLIHGILYGVEKKELEKQAHELLGFMEINDYADKLVKTYSLGMRRRLDISRALIHKPKLLLLDEPTINLDPSIKLKIWDYIAELKRKFNLSVLLVTQDIDEAVKMADRVIVFKDGKILSVLSKKEINKAGLEKLLGGNR</sequence>
<evidence type="ECO:0000256" key="3">
    <source>
        <dbReference type="ARBA" id="ARBA00022741"/>
    </source>
</evidence>
<keyword evidence="2" id="KW-0813">Transport</keyword>
<dbReference type="Pfam" id="PF00005">
    <property type="entry name" value="ABC_tran"/>
    <property type="match status" value="1"/>
</dbReference>
<accession>A0A7J4J019</accession>
<dbReference type="SMART" id="SM00382">
    <property type="entry name" value="AAA"/>
    <property type="match status" value="1"/>
</dbReference>
<keyword evidence="4 6" id="KW-0067">ATP-binding</keyword>
<dbReference type="PANTHER" id="PTHR42711:SF5">
    <property type="entry name" value="ABC TRANSPORTER ATP-BINDING PROTEIN NATA"/>
    <property type="match status" value="1"/>
</dbReference>
<dbReference type="Proteomes" id="UP000577419">
    <property type="component" value="Unassembled WGS sequence"/>
</dbReference>
<dbReference type="PROSITE" id="PS50893">
    <property type="entry name" value="ABC_TRANSPORTER_2"/>
    <property type="match status" value="1"/>
</dbReference>
<proteinExistence type="inferred from homology"/>
<evidence type="ECO:0000313" key="6">
    <source>
        <dbReference type="EMBL" id="HIH08576.1"/>
    </source>
</evidence>
<organism evidence="6 7">
    <name type="scientific">Candidatus Iainarchaeum sp</name>
    <dbReference type="NCBI Taxonomy" id="3101447"/>
    <lineage>
        <taxon>Archaea</taxon>
        <taxon>Candidatus Iainarchaeota</taxon>
        <taxon>Candidatus Iainarchaeia</taxon>
        <taxon>Candidatus Iainarchaeales</taxon>
        <taxon>Candidatus Iainarchaeaceae</taxon>
        <taxon>Candidatus Iainarchaeum</taxon>
    </lineage>
</organism>
<dbReference type="Gene3D" id="3.40.50.300">
    <property type="entry name" value="P-loop containing nucleotide triphosphate hydrolases"/>
    <property type="match status" value="1"/>
</dbReference>
<protein>
    <submittedName>
        <fullName evidence="6">ATP-binding cassette domain-containing protein</fullName>
    </submittedName>
</protein>
<dbReference type="GO" id="GO:0016887">
    <property type="term" value="F:ATP hydrolysis activity"/>
    <property type="evidence" value="ECO:0007669"/>
    <property type="project" value="InterPro"/>
</dbReference>
<dbReference type="SUPFAM" id="SSF52540">
    <property type="entry name" value="P-loop containing nucleoside triphosphate hydrolases"/>
    <property type="match status" value="1"/>
</dbReference>
<dbReference type="PANTHER" id="PTHR42711">
    <property type="entry name" value="ABC TRANSPORTER ATP-BINDING PROTEIN"/>
    <property type="match status" value="1"/>
</dbReference>
<dbReference type="InterPro" id="IPR017871">
    <property type="entry name" value="ABC_transporter-like_CS"/>
</dbReference>
<evidence type="ECO:0000256" key="4">
    <source>
        <dbReference type="ARBA" id="ARBA00022840"/>
    </source>
</evidence>
<name>A0A7J4J019_9ARCH</name>
<gene>
    <name evidence="6" type="ORF">HA237_04365</name>
</gene>
<evidence type="ECO:0000259" key="5">
    <source>
        <dbReference type="PROSITE" id="PS50893"/>
    </source>
</evidence>
<dbReference type="InterPro" id="IPR050763">
    <property type="entry name" value="ABC_transporter_ATP-binding"/>
</dbReference>
<keyword evidence="3" id="KW-0547">Nucleotide-binding</keyword>
<reference evidence="7" key="1">
    <citation type="journal article" date="2020" name="bioRxiv">
        <title>A rank-normalized archaeal taxonomy based on genome phylogeny resolves widespread incomplete and uneven classifications.</title>
        <authorList>
            <person name="Rinke C."/>
            <person name="Chuvochina M."/>
            <person name="Mussig A.J."/>
            <person name="Chaumeil P.-A."/>
            <person name="Waite D.W."/>
            <person name="Whitman W.B."/>
            <person name="Parks D.H."/>
            <person name="Hugenholtz P."/>
        </authorList>
    </citation>
    <scope>NUCLEOTIDE SEQUENCE [LARGE SCALE GENOMIC DNA]</scope>
</reference>
<evidence type="ECO:0000256" key="1">
    <source>
        <dbReference type="ARBA" id="ARBA00005417"/>
    </source>
</evidence>
<dbReference type="PROSITE" id="PS00211">
    <property type="entry name" value="ABC_TRANSPORTER_1"/>
    <property type="match status" value="1"/>
</dbReference>
<comment type="caution">
    <text evidence="6">The sequence shown here is derived from an EMBL/GenBank/DDBJ whole genome shotgun (WGS) entry which is preliminary data.</text>
</comment>
<comment type="similarity">
    <text evidence="1">Belongs to the ABC transporter superfamily.</text>
</comment>